<keyword evidence="5 7" id="KW-1133">Transmembrane helix</keyword>
<dbReference type="InterPro" id="IPR011701">
    <property type="entry name" value="MFS"/>
</dbReference>
<keyword evidence="3" id="KW-0813">Transport</keyword>
<evidence type="ECO:0000256" key="5">
    <source>
        <dbReference type="ARBA" id="ARBA00022989"/>
    </source>
</evidence>
<comment type="caution">
    <text evidence="9">The sequence shown here is derived from an EMBL/GenBank/DDBJ whole genome shotgun (WGS) entry which is preliminary data.</text>
</comment>
<evidence type="ECO:0000313" key="10">
    <source>
        <dbReference type="Proteomes" id="UP000765160"/>
    </source>
</evidence>
<organism evidence="9 10">
    <name type="scientific">Falsiroseomonas frigidaquae</name>
    <dbReference type="NCBI Taxonomy" id="487318"/>
    <lineage>
        <taxon>Bacteria</taxon>
        <taxon>Pseudomonadati</taxon>
        <taxon>Pseudomonadota</taxon>
        <taxon>Alphaproteobacteria</taxon>
        <taxon>Acetobacterales</taxon>
        <taxon>Roseomonadaceae</taxon>
        <taxon>Falsiroseomonas</taxon>
    </lineage>
</organism>
<keyword evidence="10" id="KW-1185">Reference proteome</keyword>
<accession>A0ABX1EWD7</accession>
<dbReference type="Pfam" id="PF07690">
    <property type="entry name" value="MFS_1"/>
    <property type="match status" value="1"/>
</dbReference>
<comment type="similarity">
    <text evidence="2">Belongs to the major facilitator superfamily.</text>
</comment>
<feature type="transmembrane region" description="Helical" evidence="7">
    <location>
        <begin position="39"/>
        <end position="58"/>
    </location>
</feature>
<feature type="transmembrane region" description="Helical" evidence="7">
    <location>
        <begin position="264"/>
        <end position="281"/>
    </location>
</feature>
<feature type="transmembrane region" description="Helical" evidence="7">
    <location>
        <begin position="287"/>
        <end position="304"/>
    </location>
</feature>
<feature type="transmembrane region" description="Helical" evidence="7">
    <location>
        <begin position="236"/>
        <end position="257"/>
    </location>
</feature>
<gene>
    <name evidence="9" type="ORF">HB662_01795</name>
</gene>
<evidence type="ECO:0000256" key="1">
    <source>
        <dbReference type="ARBA" id="ARBA00004127"/>
    </source>
</evidence>
<feature type="transmembrane region" description="Helical" evidence="7">
    <location>
        <begin position="65"/>
        <end position="84"/>
    </location>
</feature>
<keyword evidence="6 7" id="KW-0472">Membrane</keyword>
<dbReference type="PROSITE" id="PS50850">
    <property type="entry name" value="MFS"/>
    <property type="match status" value="1"/>
</dbReference>
<feature type="transmembrane region" description="Helical" evidence="7">
    <location>
        <begin position="90"/>
        <end position="114"/>
    </location>
</feature>
<dbReference type="Gene3D" id="1.20.1250.20">
    <property type="entry name" value="MFS general substrate transporter like domains"/>
    <property type="match status" value="2"/>
</dbReference>
<feature type="transmembrane region" description="Helical" evidence="7">
    <location>
        <begin position="154"/>
        <end position="172"/>
    </location>
</feature>
<dbReference type="EMBL" id="JAAVTX010000001">
    <property type="protein sequence ID" value="NKE43492.1"/>
    <property type="molecule type" value="Genomic_DNA"/>
</dbReference>
<feature type="transmembrane region" description="Helical" evidence="7">
    <location>
        <begin position="203"/>
        <end position="224"/>
    </location>
</feature>
<feature type="transmembrane region" description="Helical" evidence="7">
    <location>
        <begin position="345"/>
        <end position="367"/>
    </location>
</feature>
<dbReference type="PANTHER" id="PTHR23514">
    <property type="entry name" value="BYPASS OF STOP CODON PROTEIN 6"/>
    <property type="match status" value="1"/>
</dbReference>
<sequence>MPLLALAFLAFIGLGLPDPMPGSLWPELRPFFDVPNAGLGLILAVTAGGYVLAGLFTAQLMQAFGIGWLLVASLAATSAAALLQSAAPPFAGFVALAVLAGAGGGAVDAAMNAFAAARFQPRHMNWLHGFWGVGATLGPAVAAALLAVGFGWQAGYLAVGLALAALTLAFLATRRRWQGSAPADGPRHNAWTVLRNPLARLQVAVFFLYTGLEAAAGQWAATILTAARGATPAEGAAAATLFFAALTGGRIGLGFVVDRIGPDRLLRLLAPVAVLAMLGFASGVADLPALALLAVALAPIYPTLMARTPARLGAAAAVQAVGLQVSAATLGVAVVPAAMGLAADLGGAALVPWLLAVLAAGVAGLIWRLPVKR</sequence>
<dbReference type="InterPro" id="IPR036259">
    <property type="entry name" value="MFS_trans_sf"/>
</dbReference>
<proteinExistence type="inferred from homology"/>
<keyword evidence="4 7" id="KW-0812">Transmembrane</keyword>
<dbReference type="InterPro" id="IPR020846">
    <property type="entry name" value="MFS_dom"/>
</dbReference>
<evidence type="ECO:0000256" key="3">
    <source>
        <dbReference type="ARBA" id="ARBA00022448"/>
    </source>
</evidence>
<dbReference type="Proteomes" id="UP000765160">
    <property type="component" value="Unassembled WGS sequence"/>
</dbReference>
<comment type="subcellular location">
    <subcellularLocation>
        <location evidence="1">Endomembrane system</location>
        <topology evidence="1">Multi-pass membrane protein</topology>
    </subcellularLocation>
</comment>
<evidence type="ECO:0000256" key="4">
    <source>
        <dbReference type="ARBA" id="ARBA00022692"/>
    </source>
</evidence>
<reference evidence="9 10" key="1">
    <citation type="submission" date="2020-03" db="EMBL/GenBank/DDBJ databases">
        <title>Roseomonas selenitidurans sp. nov. isolated from soil.</title>
        <authorList>
            <person name="Liu H."/>
        </authorList>
    </citation>
    <scope>NUCLEOTIDE SEQUENCE [LARGE SCALE GENOMIC DNA]</scope>
    <source>
        <strain evidence="9 10">JCM 15073</strain>
    </source>
</reference>
<dbReference type="RefSeq" id="WP_168046525.1">
    <property type="nucleotide sequence ID" value="NZ_JAATJR010000001.1"/>
</dbReference>
<dbReference type="InterPro" id="IPR051788">
    <property type="entry name" value="MFS_Transporter"/>
</dbReference>
<name>A0ABX1EWD7_9PROT</name>
<dbReference type="SUPFAM" id="SSF103473">
    <property type="entry name" value="MFS general substrate transporter"/>
    <property type="match status" value="1"/>
</dbReference>
<evidence type="ECO:0000256" key="2">
    <source>
        <dbReference type="ARBA" id="ARBA00008335"/>
    </source>
</evidence>
<feature type="transmembrane region" description="Helical" evidence="7">
    <location>
        <begin position="316"/>
        <end position="339"/>
    </location>
</feature>
<evidence type="ECO:0000313" key="9">
    <source>
        <dbReference type="EMBL" id="NKE43492.1"/>
    </source>
</evidence>
<evidence type="ECO:0000256" key="6">
    <source>
        <dbReference type="ARBA" id="ARBA00023136"/>
    </source>
</evidence>
<feature type="domain" description="Major facilitator superfamily (MFS) profile" evidence="8">
    <location>
        <begin position="1"/>
        <end position="373"/>
    </location>
</feature>
<evidence type="ECO:0000256" key="7">
    <source>
        <dbReference type="SAM" id="Phobius"/>
    </source>
</evidence>
<protein>
    <submittedName>
        <fullName evidence="9">MFS transporter</fullName>
    </submittedName>
</protein>
<dbReference type="PANTHER" id="PTHR23514:SF3">
    <property type="entry name" value="BYPASS OF STOP CODON PROTEIN 6"/>
    <property type="match status" value="1"/>
</dbReference>
<feature type="transmembrane region" description="Helical" evidence="7">
    <location>
        <begin position="126"/>
        <end position="148"/>
    </location>
</feature>
<evidence type="ECO:0000259" key="8">
    <source>
        <dbReference type="PROSITE" id="PS50850"/>
    </source>
</evidence>